<dbReference type="Gene3D" id="3.90.25.10">
    <property type="entry name" value="UDP-galactose 4-epimerase, domain 1"/>
    <property type="match status" value="1"/>
</dbReference>
<dbReference type="Pfam" id="PF13460">
    <property type="entry name" value="NAD_binding_10"/>
    <property type="match status" value="1"/>
</dbReference>
<evidence type="ECO:0000313" key="2">
    <source>
        <dbReference type="EMBL" id="SDP06787.1"/>
    </source>
</evidence>
<dbReference type="InterPro" id="IPR016040">
    <property type="entry name" value="NAD(P)-bd_dom"/>
</dbReference>
<dbReference type="Gene3D" id="3.40.50.720">
    <property type="entry name" value="NAD(P)-binding Rossmann-like Domain"/>
    <property type="match status" value="1"/>
</dbReference>
<dbReference type="SUPFAM" id="SSF51735">
    <property type="entry name" value="NAD(P)-binding Rossmann-fold domains"/>
    <property type="match status" value="1"/>
</dbReference>
<dbReference type="InterPro" id="IPR036291">
    <property type="entry name" value="NAD(P)-bd_dom_sf"/>
</dbReference>
<dbReference type="AlphaFoldDB" id="A0A1H0PNX5"/>
<accession>A0A1H0PNX5</accession>
<sequence length="288" mass="29991">MITITGATGALNGRTVDHLLQTVGPADLTLVVRDPSRAGRFAERGVAVRRGDYADPTSLPSAFEGADRLLLVSSNDRGADAVALHAAAVDAARIAEVGHVLYTSHQGAHAASPFGPARDHAATEALLADSGLRWTALRNGFYAHSLEWMLGPWRESGVVAVPADGPVSWTSREDAAEAAAVLLLSDELPQGPVTLTAADAPRFADLARWAGEAAHRDVGFEVVDEGEWARRAIAAGQPEAAVPFTLGFFRAVSGGFFGGTAPTLPDLLGREPVTARSVVESFVGSPSA</sequence>
<dbReference type="InterPro" id="IPR052718">
    <property type="entry name" value="NmrA-type_oxidoreductase"/>
</dbReference>
<gene>
    <name evidence="2" type="ORF">SAMN04487788_1916</name>
</gene>
<dbReference type="Proteomes" id="UP000186456">
    <property type="component" value="Unassembled WGS sequence"/>
</dbReference>
<proteinExistence type="predicted"/>
<organism evidence="2 3">
    <name type="scientific">Microbacterium testaceum (strain StLB037)</name>
    <dbReference type="NCBI Taxonomy" id="979556"/>
    <lineage>
        <taxon>Bacteria</taxon>
        <taxon>Bacillati</taxon>
        <taxon>Actinomycetota</taxon>
        <taxon>Actinomycetes</taxon>
        <taxon>Micrococcales</taxon>
        <taxon>Microbacteriaceae</taxon>
        <taxon>Microbacterium</taxon>
    </lineage>
</organism>
<reference evidence="2 3" key="1">
    <citation type="submission" date="2016-10" db="EMBL/GenBank/DDBJ databases">
        <authorList>
            <person name="de Groot N.N."/>
        </authorList>
    </citation>
    <scope>NUCLEOTIDE SEQUENCE [LARGE SCALE GENOMIC DNA]</scope>
    <source>
        <strain evidence="2 3">StLB037</strain>
    </source>
</reference>
<dbReference type="EMBL" id="FNJN01000004">
    <property type="protein sequence ID" value="SDP06787.1"/>
    <property type="molecule type" value="Genomic_DNA"/>
</dbReference>
<protein>
    <submittedName>
        <fullName evidence="2">Uncharacterized conserved protein YbjT, contains NAD(P)-binding and DUF2867 domains</fullName>
    </submittedName>
</protein>
<feature type="domain" description="NAD(P)-binding" evidence="1">
    <location>
        <begin position="6"/>
        <end position="180"/>
    </location>
</feature>
<evidence type="ECO:0000313" key="3">
    <source>
        <dbReference type="Proteomes" id="UP000186456"/>
    </source>
</evidence>
<evidence type="ECO:0000259" key="1">
    <source>
        <dbReference type="Pfam" id="PF13460"/>
    </source>
</evidence>
<name>A0A1H0PNX5_MICTS</name>
<dbReference type="PANTHER" id="PTHR47129">
    <property type="entry name" value="QUINONE OXIDOREDUCTASE 2"/>
    <property type="match status" value="1"/>
</dbReference>
<dbReference type="PANTHER" id="PTHR47129:SF1">
    <property type="entry name" value="NMRA-LIKE DOMAIN-CONTAINING PROTEIN"/>
    <property type="match status" value="1"/>
</dbReference>